<dbReference type="GO" id="GO:0005871">
    <property type="term" value="C:kinesin complex"/>
    <property type="evidence" value="ECO:0007669"/>
    <property type="project" value="InterPro"/>
</dbReference>
<feature type="region of interest" description="Disordered" evidence="10">
    <location>
        <begin position="207"/>
        <end position="266"/>
    </location>
</feature>
<dbReference type="Pfam" id="PF13374">
    <property type="entry name" value="TPR_10"/>
    <property type="match status" value="1"/>
</dbReference>
<dbReference type="AlphaFoldDB" id="A0A183BJE2"/>
<keyword evidence="4" id="KW-0493">Microtubule</keyword>
<evidence type="ECO:0000256" key="2">
    <source>
        <dbReference type="ARBA" id="ARBA00009622"/>
    </source>
</evidence>
<keyword evidence="3" id="KW-0963">Cytoplasm</keyword>
<keyword evidence="6" id="KW-0802">TPR repeat</keyword>
<dbReference type="WBParaSite" id="GPLIN_000072100">
    <property type="protein sequence ID" value="GPLIN_000072100"/>
    <property type="gene ID" value="GPLIN_000072100"/>
</dbReference>
<dbReference type="GO" id="GO:0019894">
    <property type="term" value="F:kinesin binding"/>
    <property type="evidence" value="ECO:0007669"/>
    <property type="project" value="TreeGrafter"/>
</dbReference>
<evidence type="ECO:0000256" key="4">
    <source>
        <dbReference type="ARBA" id="ARBA00022701"/>
    </source>
</evidence>
<protein>
    <submittedName>
        <fullName evidence="12">TPR_REGION domain-containing protein</fullName>
    </submittedName>
</protein>
<sequence length="288" mass="31159">MPKLNAKLKVLDGLPSLSLFLSLSLCLLTVLPNFGICKPEHSPYETVLIDDPAGKSAGIYFRISQRGVDYLAELASEGLPDILHRMVLPTIRESSFTLSNAVITGLAFLKQGKYKEAEQLYKQILTRAHERQYGHVSDGNRPIWMIAEDREDNKQADSGIYLESVQGSMKVDNPTVTTTLKNLGALYRRQGKYQAADTLDDAALRAKKTGKKTRESEKNGNGVPPGPHPSAQQSAGDDDDSPSAGGDQMTQSQIGTVSMTQSQSSNKLKRFMNVLGFTAEGGGGAGAQ</sequence>
<evidence type="ECO:0000256" key="1">
    <source>
        <dbReference type="ARBA" id="ARBA00004245"/>
    </source>
</evidence>
<dbReference type="GO" id="GO:0007018">
    <property type="term" value="P:microtubule-based movement"/>
    <property type="evidence" value="ECO:0007669"/>
    <property type="project" value="TreeGrafter"/>
</dbReference>
<dbReference type="Gene3D" id="1.25.40.10">
    <property type="entry name" value="Tetratricopeptide repeat domain"/>
    <property type="match status" value="1"/>
</dbReference>
<evidence type="ECO:0000256" key="7">
    <source>
        <dbReference type="ARBA" id="ARBA00023054"/>
    </source>
</evidence>
<reference evidence="12" key="3">
    <citation type="submission" date="2016-06" db="UniProtKB">
        <authorList>
            <consortium name="WormBaseParasite"/>
        </authorList>
    </citation>
    <scope>IDENTIFICATION</scope>
</reference>
<dbReference type="PANTHER" id="PTHR45783:SF3">
    <property type="entry name" value="KINESIN LIGHT CHAIN"/>
    <property type="match status" value="1"/>
</dbReference>
<dbReference type="PANTHER" id="PTHR45783">
    <property type="entry name" value="KINESIN LIGHT CHAIN"/>
    <property type="match status" value="1"/>
</dbReference>
<dbReference type="InterPro" id="IPR011990">
    <property type="entry name" value="TPR-like_helical_dom_sf"/>
</dbReference>
<organism evidence="11 12">
    <name type="scientific">Globodera pallida</name>
    <name type="common">Potato cyst nematode worm</name>
    <name type="synonym">Heterodera pallida</name>
    <dbReference type="NCBI Taxonomy" id="36090"/>
    <lineage>
        <taxon>Eukaryota</taxon>
        <taxon>Metazoa</taxon>
        <taxon>Ecdysozoa</taxon>
        <taxon>Nematoda</taxon>
        <taxon>Chromadorea</taxon>
        <taxon>Rhabditida</taxon>
        <taxon>Tylenchina</taxon>
        <taxon>Tylenchomorpha</taxon>
        <taxon>Tylenchoidea</taxon>
        <taxon>Heteroderidae</taxon>
        <taxon>Heteroderinae</taxon>
        <taxon>Globodera</taxon>
    </lineage>
</organism>
<keyword evidence="9" id="KW-0206">Cytoskeleton</keyword>
<name>A0A183BJE2_GLOPA</name>
<evidence type="ECO:0000256" key="8">
    <source>
        <dbReference type="ARBA" id="ARBA00023175"/>
    </source>
</evidence>
<comment type="similarity">
    <text evidence="2">Belongs to the kinesin light chain family.</text>
</comment>
<evidence type="ECO:0000313" key="12">
    <source>
        <dbReference type="WBParaSite" id="GPLIN_000072100"/>
    </source>
</evidence>
<dbReference type="GO" id="GO:0005874">
    <property type="term" value="C:microtubule"/>
    <property type="evidence" value="ECO:0007669"/>
    <property type="project" value="UniProtKB-KW"/>
</dbReference>
<dbReference type="InterPro" id="IPR019734">
    <property type="entry name" value="TPR_rpt"/>
</dbReference>
<keyword evidence="11" id="KW-1185">Reference proteome</keyword>
<evidence type="ECO:0000256" key="5">
    <source>
        <dbReference type="ARBA" id="ARBA00022737"/>
    </source>
</evidence>
<keyword evidence="8" id="KW-0505">Motor protein</keyword>
<proteinExistence type="inferred from homology"/>
<evidence type="ECO:0000313" key="11">
    <source>
        <dbReference type="Proteomes" id="UP000050741"/>
    </source>
</evidence>
<accession>A0A183BJE2</accession>
<keyword evidence="5" id="KW-0677">Repeat</keyword>
<comment type="subcellular location">
    <subcellularLocation>
        <location evidence="1">Cytoplasm</location>
        <location evidence="1">Cytoskeleton</location>
    </subcellularLocation>
</comment>
<evidence type="ECO:0000256" key="9">
    <source>
        <dbReference type="ARBA" id="ARBA00023212"/>
    </source>
</evidence>
<dbReference type="Proteomes" id="UP000050741">
    <property type="component" value="Unassembled WGS sequence"/>
</dbReference>
<reference evidence="11" key="1">
    <citation type="submission" date="2013-12" db="EMBL/GenBank/DDBJ databases">
        <authorList>
            <person name="Aslett M."/>
        </authorList>
    </citation>
    <scope>NUCLEOTIDE SEQUENCE [LARGE SCALE GENOMIC DNA]</scope>
    <source>
        <strain evidence="11">Lindley</strain>
    </source>
</reference>
<reference evidence="11" key="2">
    <citation type="submission" date="2014-05" db="EMBL/GenBank/DDBJ databases">
        <title>The genome and life-stage specific transcriptomes of Globodera pallida elucidate key aspects of plant parasitism by a cyst nematode.</title>
        <authorList>
            <person name="Cotton J.A."/>
            <person name="Lilley C.J."/>
            <person name="Jones L.M."/>
            <person name="Kikuchi T."/>
            <person name="Reid A.J."/>
            <person name="Thorpe P."/>
            <person name="Tsai I.J."/>
            <person name="Beasley H."/>
            <person name="Blok V."/>
            <person name="Cock P.J.A."/>
            <person name="Van den Akker S.E."/>
            <person name="Holroyd N."/>
            <person name="Hunt M."/>
            <person name="Mantelin S."/>
            <person name="Naghra H."/>
            <person name="Pain A."/>
            <person name="Palomares-Rius J.E."/>
            <person name="Zarowiecki M."/>
            <person name="Berriman M."/>
            <person name="Jones J.T."/>
            <person name="Urwin P.E."/>
        </authorList>
    </citation>
    <scope>NUCLEOTIDE SEQUENCE [LARGE SCALE GENOMIC DNA]</scope>
    <source>
        <strain evidence="11">Lindley</strain>
    </source>
</reference>
<keyword evidence="7" id="KW-0175">Coiled coil</keyword>
<dbReference type="GO" id="GO:0005737">
    <property type="term" value="C:cytoplasm"/>
    <property type="evidence" value="ECO:0007669"/>
    <property type="project" value="TreeGrafter"/>
</dbReference>
<feature type="compositionally biased region" description="Polar residues" evidence="10">
    <location>
        <begin position="249"/>
        <end position="266"/>
    </location>
</feature>
<dbReference type="InterPro" id="IPR002151">
    <property type="entry name" value="Kinesin_light"/>
</dbReference>
<dbReference type="SUPFAM" id="SSF48452">
    <property type="entry name" value="TPR-like"/>
    <property type="match status" value="1"/>
</dbReference>
<evidence type="ECO:0000256" key="3">
    <source>
        <dbReference type="ARBA" id="ARBA00022490"/>
    </source>
</evidence>
<dbReference type="Pfam" id="PF13176">
    <property type="entry name" value="TPR_7"/>
    <property type="match status" value="1"/>
</dbReference>
<evidence type="ECO:0000256" key="6">
    <source>
        <dbReference type="ARBA" id="ARBA00022803"/>
    </source>
</evidence>
<evidence type="ECO:0000256" key="10">
    <source>
        <dbReference type="SAM" id="MobiDB-lite"/>
    </source>
</evidence>